<proteinExistence type="predicted"/>
<feature type="region of interest" description="Disordered" evidence="1">
    <location>
        <begin position="87"/>
        <end position="144"/>
    </location>
</feature>
<organism evidence="2 3">
    <name type="scientific">Streptomyces bingchenggensis (strain BCW-1)</name>
    <dbReference type="NCBI Taxonomy" id="749414"/>
    <lineage>
        <taxon>Bacteria</taxon>
        <taxon>Bacillati</taxon>
        <taxon>Actinomycetota</taxon>
        <taxon>Actinomycetes</taxon>
        <taxon>Kitasatosporales</taxon>
        <taxon>Streptomycetaceae</taxon>
        <taxon>Streptomyces</taxon>
    </lineage>
</organism>
<accession>D7CBJ3</accession>
<dbReference type="AlphaFoldDB" id="D7CBJ3"/>
<evidence type="ECO:0000313" key="2">
    <source>
        <dbReference type="EMBL" id="ADI12870.1"/>
    </source>
</evidence>
<protein>
    <submittedName>
        <fullName evidence="2">Uncharacterized protein</fullName>
    </submittedName>
</protein>
<evidence type="ECO:0000256" key="1">
    <source>
        <dbReference type="SAM" id="MobiDB-lite"/>
    </source>
</evidence>
<dbReference type="KEGG" id="sbh:SBI_09752"/>
<dbReference type="eggNOG" id="COG2801">
    <property type="taxonomic scope" value="Bacteria"/>
</dbReference>
<evidence type="ECO:0000313" key="3">
    <source>
        <dbReference type="Proteomes" id="UP000000377"/>
    </source>
</evidence>
<keyword evidence="3" id="KW-1185">Reference proteome</keyword>
<dbReference type="Proteomes" id="UP000000377">
    <property type="component" value="Chromosome"/>
</dbReference>
<feature type="compositionally biased region" description="Polar residues" evidence="1">
    <location>
        <begin position="119"/>
        <end position="144"/>
    </location>
</feature>
<dbReference type="HOGENOM" id="CLU_1502612_0_0_11"/>
<sequence length="179" mass="18949">MFLWPLLRPFHGTGPRTAIPAGTAPLMSATLVRLHEGRAPPRHGHSPLALLRPTPTGGACDFMHVDTVFLKRLYVFFVMEIATRRVQATAQPSSRLRRRAPGPTGLPNDGYAQPAPNAPTESSSPANGTCVRSSTSTGVYSGQHTHSPYGPLALPGTALGATVGTTDAAPDRVRLPQLV</sequence>
<dbReference type="EMBL" id="CP002047">
    <property type="protein sequence ID" value="ADI12870.1"/>
    <property type="molecule type" value="Genomic_DNA"/>
</dbReference>
<reference evidence="2 3" key="1">
    <citation type="journal article" date="2010" name="J. Bacteriol.">
        <title>Genome sequence of the milbemycin-producing bacterium Streptomyces bingchenggensis.</title>
        <authorList>
            <person name="Wang X.J."/>
            <person name="Yan Y.J."/>
            <person name="Zhang B."/>
            <person name="An J."/>
            <person name="Wang J.J."/>
            <person name="Tian J."/>
            <person name="Jiang L."/>
            <person name="Chen Y.H."/>
            <person name="Huang S.X."/>
            <person name="Yin M."/>
            <person name="Zhang J."/>
            <person name="Gao A.L."/>
            <person name="Liu C.X."/>
            <person name="Zhu Z.X."/>
            <person name="Xiang W.S."/>
        </authorList>
    </citation>
    <scope>NUCLEOTIDE SEQUENCE [LARGE SCALE GENOMIC DNA]</scope>
    <source>
        <strain evidence="2 3">BCW-1</strain>
    </source>
</reference>
<name>D7CBJ3_STRBB</name>
<gene>
    <name evidence="2" type="ordered locus">SBI_09752</name>
</gene>